<reference evidence="2" key="1">
    <citation type="submission" date="2015-09" db="EMBL/GenBank/DDBJ databases">
        <authorList>
            <person name="Daims H."/>
        </authorList>
    </citation>
    <scope>NUCLEOTIDE SEQUENCE [LARGE SCALE GENOMIC DNA]</scope>
</reference>
<name>A0A0S4KUB0_9BACT</name>
<gene>
    <name evidence="1" type="ORF">NITINOP_1775</name>
</gene>
<dbReference type="STRING" id="1715989.NITINOP_1775"/>
<dbReference type="KEGG" id="nio:NITINOP_1775"/>
<dbReference type="Proteomes" id="UP000066284">
    <property type="component" value="Chromosome 1"/>
</dbReference>
<organism evidence="1 2">
    <name type="scientific">Candidatus Nitrospira inopinata</name>
    <dbReference type="NCBI Taxonomy" id="1715989"/>
    <lineage>
        <taxon>Bacteria</taxon>
        <taxon>Pseudomonadati</taxon>
        <taxon>Nitrospirota</taxon>
        <taxon>Nitrospiria</taxon>
        <taxon>Nitrospirales</taxon>
        <taxon>Nitrospiraceae</taxon>
        <taxon>Nitrospira</taxon>
    </lineage>
</organism>
<dbReference type="AlphaFoldDB" id="A0A0S4KUB0"/>
<evidence type="ECO:0000313" key="2">
    <source>
        <dbReference type="Proteomes" id="UP000066284"/>
    </source>
</evidence>
<accession>A0A0S4KUB0</accession>
<dbReference type="EMBL" id="LN885086">
    <property type="protein sequence ID" value="CUQ66750.1"/>
    <property type="molecule type" value="Genomic_DNA"/>
</dbReference>
<keyword evidence="2" id="KW-1185">Reference proteome</keyword>
<evidence type="ECO:0008006" key="3">
    <source>
        <dbReference type="Google" id="ProtNLM"/>
    </source>
</evidence>
<proteinExistence type="predicted"/>
<evidence type="ECO:0000313" key="1">
    <source>
        <dbReference type="EMBL" id="CUQ66750.1"/>
    </source>
</evidence>
<protein>
    <recommendedName>
        <fullName evidence="3">Transposase</fullName>
    </recommendedName>
</protein>
<sequence>MAISEEKWRCVEKIIRQVDDATDSDGEGRRRFFDRLSRETV</sequence>